<evidence type="ECO:0000313" key="2">
    <source>
        <dbReference type="Proteomes" id="UP001143910"/>
    </source>
</evidence>
<sequence>MAANHTVMKDPYKNCFEVSEACPVRATVLGYYPNAGSGYFFTVMFGLCLIGTVYLGIKKRTWTYTAALTCGLILETAGTRS</sequence>
<organism evidence="1 2">
    <name type="scientific">Zarea fungicola</name>
    <dbReference type="NCBI Taxonomy" id="93591"/>
    <lineage>
        <taxon>Eukaryota</taxon>
        <taxon>Fungi</taxon>
        <taxon>Dikarya</taxon>
        <taxon>Ascomycota</taxon>
        <taxon>Pezizomycotina</taxon>
        <taxon>Sordariomycetes</taxon>
        <taxon>Hypocreomycetidae</taxon>
        <taxon>Hypocreales</taxon>
        <taxon>Cordycipitaceae</taxon>
        <taxon>Zarea</taxon>
    </lineage>
</organism>
<name>A0ACC1MHI8_9HYPO</name>
<gene>
    <name evidence="1" type="ORF">NQ176_g10296</name>
</gene>
<reference evidence="1" key="1">
    <citation type="submission" date="2022-08" db="EMBL/GenBank/DDBJ databases">
        <title>Genome Sequence of Lecanicillium fungicola.</title>
        <authorList>
            <person name="Buettner E."/>
        </authorList>
    </citation>
    <scope>NUCLEOTIDE SEQUENCE</scope>
    <source>
        <strain evidence="1">Babe33</strain>
    </source>
</reference>
<dbReference type="EMBL" id="JANJQO010002735">
    <property type="protein sequence ID" value="KAJ2966122.1"/>
    <property type="molecule type" value="Genomic_DNA"/>
</dbReference>
<comment type="caution">
    <text evidence="1">The sequence shown here is derived from an EMBL/GenBank/DDBJ whole genome shotgun (WGS) entry which is preliminary data.</text>
</comment>
<evidence type="ECO:0000313" key="1">
    <source>
        <dbReference type="EMBL" id="KAJ2966122.1"/>
    </source>
</evidence>
<accession>A0ACC1MHI8</accession>
<protein>
    <submittedName>
        <fullName evidence="1">Uncharacterized protein</fullName>
    </submittedName>
</protein>
<keyword evidence="2" id="KW-1185">Reference proteome</keyword>
<dbReference type="Proteomes" id="UP001143910">
    <property type="component" value="Unassembled WGS sequence"/>
</dbReference>
<proteinExistence type="predicted"/>